<dbReference type="AlphaFoldDB" id="A0A833PDF3"/>
<dbReference type="Proteomes" id="UP000490535">
    <property type="component" value="Unassembled WGS sequence"/>
</dbReference>
<dbReference type="EMBL" id="WNDP01000027">
    <property type="protein sequence ID" value="KAF1026158.1"/>
    <property type="molecule type" value="Genomic_DNA"/>
</dbReference>
<proteinExistence type="predicted"/>
<gene>
    <name evidence="1" type="ORF">GAK29_01420</name>
</gene>
<protein>
    <submittedName>
        <fullName evidence="1">Uncharacterized protein</fullName>
    </submittedName>
</protein>
<evidence type="ECO:0000313" key="2">
    <source>
        <dbReference type="Proteomes" id="UP000490535"/>
    </source>
</evidence>
<organism evidence="1 2">
    <name type="scientific">Acinetobacter bereziniae</name>
    <name type="common">Acinetobacter genomosp. 10</name>
    <dbReference type="NCBI Taxonomy" id="106648"/>
    <lineage>
        <taxon>Bacteria</taxon>
        <taxon>Pseudomonadati</taxon>
        <taxon>Pseudomonadota</taxon>
        <taxon>Gammaproteobacteria</taxon>
        <taxon>Moraxellales</taxon>
        <taxon>Moraxellaceae</taxon>
        <taxon>Acinetobacter</taxon>
    </lineage>
</organism>
<name>A0A833PDF3_ACIBZ</name>
<accession>A0A833PDF3</accession>
<evidence type="ECO:0000313" key="1">
    <source>
        <dbReference type="EMBL" id="KAF1026158.1"/>
    </source>
</evidence>
<sequence>MKVKIKSFKGQLPECITQDKEYQIGVFDGKGFDFVDDDGDWWYTKLINSWVLNGGDWEIVE</sequence>
<reference evidence="2" key="1">
    <citation type="journal article" date="2020" name="MBio">
        <title>Horizontal gene transfer to a defensive symbiont with a reduced genome amongst a multipartite beetle microbiome.</title>
        <authorList>
            <person name="Waterworth S.C."/>
            <person name="Florez L.V."/>
            <person name="Rees E.R."/>
            <person name="Hertweck C."/>
            <person name="Kaltenpoth M."/>
            <person name="Kwan J.C."/>
        </authorList>
    </citation>
    <scope>NUCLEOTIDE SEQUENCE [LARGE SCALE GENOMIC DNA]</scope>
</reference>
<comment type="caution">
    <text evidence="1">The sequence shown here is derived from an EMBL/GenBank/DDBJ whole genome shotgun (WGS) entry which is preliminary data.</text>
</comment>